<feature type="region of interest" description="Disordered" evidence="1">
    <location>
        <begin position="1"/>
        <end position="63"/>
    </location>
</feature>
<sequence length="108" mass="11160">MAPRGSKTKSSDPSPRNTRARAGRGAKSGVNTNLPGIPEATAEPVDPVDEPIVGKSKGKKAGKAEVAAVLDSSDPYDNAMEAAESGLDIQAVKTKKQSSKKQEDTRGA</sequence>
<gene>
    <name evidence="2" type="ORF">V5O48_018992</name>
</gene>
<evidence type="ECO:0000256" key="1">
    <source>
        <dbReference type="SAM" id="MobiDB-lite"/>
    </source>
</evidence>
<evidence type="ECO:0000313" key="2">
    <source>
        <dbReference type="EMBL" id="KAL0563083.1"/>
    </source>
</evidence>
<keyword evidence="3" id="KW-1185">Reference proteome</keyword>
<dbReference type="Proteomes" id="UP001465976">
    <property type="component" value="Unassembled WGS sequence"/>
</dbReference>
<accession>A0ABR3EJM1</accession>
<evidence type="ECO:0000313" key="3">
    <source>
        <dbReference type="Proteomes" id="UP001465976"/>
    </source>
</evidence>
<reference evidence="2 3" key="1">
    <citation type="submission" date="2024-02" db="EMBL/GenBank/DDBJ databases">
        <title>A draft genome for the cacao thread blight pathogen Marasmius crinis-equi.</title>
        <authorList>
            <person name="Cohen S.P."/>
            <person name="Baruah I.K."/>
            <person name="Amoako-Attah I."/>
            <person name="Bukari Y."/>
            <person name="Meinhardt L.W."/>
            <person name="Bailey B.A."/>
        </authorList>
    </citation>
    <scope>NUCLEOTIDE SEQUENCE [LARGE SCALE GENOMIC DNA]</scope>
    <source>
        <strain evidence="2 3">GH-76</strain>
    </source>
</reference>
<name>A0ABR3EJM1_9AGAR</name>
<organism evidence="2 3">
    <name type="scientific">Marasmius crinis-equi</name>
    <dbReference type="NCBI Taxonomy" id="585013"/>
    <lineage>
        <taxon>Eukaryota</taxon>
        <taxon>Fungi</taxon>
        <taxon>Dikarya</taxon>
        <taxon>Basidiomycota</taxon>
        <taxon>Agaricomycotina</taxon>
        <taxon>Agaricomycetes</taxon>
        <taxon>Agaricomycetidae</taxon>
        <taxon>Agaricales</taxon>
        <taxon>Marasmiineae</taxon>
        <taxon>Marasmiaceae</taxon>
        <taxon>Marasmius</taxon>
    </lineage>
</organism>
<proteinExistence type="predicted"/>
<comment type="caution">
    <text evidence="2">The sequence shown here is derived from an EMBL/GenBank/DDBJ whole genome shotgun (WGS) entry which is preliminary data.</text>
</comment>
<dbReference type="EMBL" id="JBAHYK010003965">
    <property type="protein sequence ID" value="KAL0563083.1"/>
    <property type="molecule type" value="Genomic_DNA"/>
</dbReference>
<protein>
    <submittedName>
        <fullName evidence="2">Uncharacterized protein</fullName>
    </submittedName>
</protein>